<dbReference type="eggNOG" id="COG0834">
    <property type="taxonomic scope" value="Bacteria"/>
</dbReference>
<name>A1S1T5_SHEAM</name>
<organism evidence="1 2">
    <name type="scientific">Shewanella amazonensis (strain ATCC BAA-1098 / SB2B)</name>
    <dbReference type="NCBI Taxonomy" id="326297"/>
    <lineage>
        <taxon>Bacteria</taxon>
        <taxon>Pseudomonadati</taxon>
        <taxon>Pseudomonadota</taxon>
        <taxon>Gammaproteobacteria</taxon>
        <taxon>Alteromonadales</taxon>
        <taxon>Shewanellaceae</taxon>
        <taxon>Shewanella</taxon>
    </lineage>
</organism>
<dbReference type="HOGENOM" id="CLU_094477_0_0_6"/>
<dbReference type="KEGG" id="saz:Sama_0129"/>
<sequence length="243" mass="27246">MGLKSVLLGCVLWVLGFTVAASPVEIRVVTAAWMGYANAQGEGYYFEILRQAFPSPEWQLKVTVVPFARSIQLLQHDKADIVLGVYQGDLRKGLYSAAAVEMDTVDVALTPAMARDWQGLESLHLRKVQAYIAYGFDRLIPYPMYYEESSSLRDMLQRLNDGRIDAVLDYRPGMENAARLLESEPNFVIVDDVVSAAVYFGFVGTRFGESLKLRFDEAHKEVLASGLQQRLFEATQRKLGLIP</sequence>
<dbReference type="RefSeq" id="WP_011758252.1">
    <property type="nucleotide sequence ID" value="NC_008700.1"/>
</dbReference>
<dbReference type="AlphaFoldDB" id="A1S1T5"/>
<evidence type="ECO:0000313" key="1">
    <source>
        <dbReference type="EMBL" id="ABL98341.1"/>
    </source>
</evidence>
<keyword evidence="2" id="KW-1185">Reference proteome</keyword>
<protein>
    <recommendedName>
        <fullName evidence="3">Solute-binding protein family 3/N-terminal domain-containing protein</fullName>
    </recommendedName>
</protein>
<dbReference type="EMBL" id="CP000507">
    <property type="protein sequence ID" value="ABL98341.1"/>
    <property type="molecule type" value="Genomic_DNA"/>
</dbReference>
<dbReference type="STRING" id="326297.Sama_0129"/>
<evidence type="ECO:0000313" key="2">
    <source>
        <dbReference type="Proteomes" id="UP000009175"/>
    </source>
</evidence>
<proteinExistence type="predicted"/>
<dbReference type="SUPFAM" id="SSF53850">
    <property type="entry name" value="Periplasmic binding protein-like II"/>
    <property type="match status" value="1"/>
</dbReference>
<dbReference type="Gene3D" id="3.40.190.10">
    <property type="entry name" value="Periplasmic binding protein-like II"/>
    <property type="match status" value="2"/>
</dbReference>
<dbReference type="Proteomes" id="UP000009175">
    <property type="component" value="Chromosome"/>
</dbReference>
<reference evidence="1 2" key="1">
    <citation type="submission" date="2006-12" db="EMBL/GenBank/DDBJ databases">
        <title>Complete sequence of Shewanella amazonensis SB2B.</title>
        <authorList>
            <consortium name="US DOE Joint Genome Institute"/>
            <person name="Copeland A."/>
            <person name="Lucas S."/>
            <person name="Lapidus A."/>
            <person name="Barry K."/>
            <person name="Detter J.C."/>
            <person name="Glavina del Rio T."/>
            <person name="Hammon N."/>
            <person name="Israni S."/>
            <person name="Dalin E."/>
            <person name="Tice H."/>
            <person name="Pitluck S."/>
            <person name="Munk A.C."/>
            <person name="Brettin T."/>
            <person name="Bruce D."/>
            <person name="Han C."/>
            <person name="Tapia R."/>
            <person name="Gilna P."/>
            <person name="Schmutz J."/>
            <person name="Larimer F."/>
            <person name="Land M."/>
            <person name="Hauser L."/>
            <person name="Kyrpides N."/>
            <person name="Mikhailova N."/>
            <person name="Fredrickson J."/>
            <person name="Richardson P."/>
        </authorList>
    </citation>
    <scope>NUCLEOTIDE SEQUENCE [LARGE SCALE GENOMIC DNA]</scope>
    <source>
        <strain evidence="2">ATCC BAA-1098 / SB2B</strain>
    </source>
</reference>
<gene>
    <name evidence="1" type="ordered locus">Sama_0129</name>
</gene>
<dbReference type="OrthoDB" id="6300773at2"/>
<accession>A1S1T5</accession>
<evidence type="ECO:0008006" key="3">
    <source>
        <dbReference type="Google" id="ProtNLM"/>
    </source>
</evidence>